<dbReference type="GO" id="GO:0005840">
    <property type="term" value="C:ribosome"/>
    <property type="evidence" value="ECO:0007669"/>
    <property type="project" value="UniProtKB-KW"/>
</dbReference>
<evidence type="ECO:0000313" key="7">
    <source>
        <dbReference type="EMBL" id="BDG06442.1"/>
    </source>
</evidence>
<evidence type="ECO:0000256" key="1">
    <source>
        <dbReference type="ARBA" id="ARBA00002633"/>
    </source>
</evidence>
<keyword evidence="6" id="KW-0694">RNA-binding</keyword>
<dbReference type="CDD" id="cd05797">
    <property type="entry name" value="Ribosomal_L10"/>
    <property type="match status" value="1"/>
</dbReference>
<evidence type="ECO:0000256" key="5">
    <source>
        <dbReference type="ARBA" id="ARBA00035202"/>
    </source>
</evidence>
<dbReference type="EMBL" id="AP025591">
    <property type="protein sequence ID" value="BDG06442.1"/>
    <property type="molecule type" value="Genomic_DNA"/>
</dbReference>
<sequence>MNRTEKEQVIGELHEKMAKAKAAIVAEPKGLDVATVTELRKKLRDSKVEYRVVKNTLAARAAKGTTLEPLAEKFVGPTAIVMSYDDVVTPAKLLVDFMKDRENFAIRTAVVEGKVIDAKGVQALAKLPGLQELRGQIAAMIAQPATKLVRMIGTPGQQLARVLGARREQLETQK</sequence>
<dbReference type="Proteomes" id="UP001162891">
    <property type="component" value="Chromosome"/>
</dbReference>
<comment type="subunit">
    <text evidence="6">Part of the ribosomal stalk of the 50S ribosomal subunit. The N-terminus interacts with L11 and the large rRNA to form the base of the stalk. The C-terminus forms an elongated spine to which L12 dimers bind in a sequential fashion forming a multimeric L10(L12)X complex.</text>
</comment>
<reference evidence="8" key="1">
    <citation type="journal article" date="2022" name="Int. J. Syst. Evol. Microbiol.">
        <title>Anaeromyxobacter oryzae sp. nov., Anaeromyxobacter diazotrophicus sp. nov. and Anaeromyxobacter paludicola sp. nov., isolated from paddy soils.</title>
        <authorList>
            <person name="Itoh H."/>
            <person name="Xu Z."/>
            <person name="Mise K."/>
            <person name="Masuda Y."/>
            <person name="Ushijima N."/>
            <person name="Hayakawa C."/>
            <person name="Shiratori Y."/>
            <person name="Senoo K."/>
        </authorList>
    </citation>
    <scope>NUCLEOTIDE SEQUENCE [LARGE SCALE GENOMIC DNA]</scope>
    <source>
        <strain evidence="8">Red232</strain>
    </source>
</reference>
<gene>
    <name evidence="6 7" type="primary">rplJ</name>
    <name evidence="7" type="ORF">AMOR_54380</name>
</gene>
<dbReference type="InterPro" id="IPR022973">
    <property type="entry name" value="Ribosomal_uL10_bac"/>
</dbReference>
<name>A0ABN6N370_9BACT</name>
<keyword evidence="6" id="KW-0699">rRNA-binding</keyword>
<accession>A0ABN6N370</accession>
<dbReference type="SUPFAM" id="SSF160369">
    <property type="entry name" value="Ribosomal protein L10-like"/>
    <property type="match status" value="1"/>
</dbReference>
<evidence type="ECO:0000313" key="8">
    <source>
        <dbReference type="Proteomes" id="UP001162891"/>
    </source>
</evidence>
<dbReference type="InterPro" id="IPR001790">
    <property type="entry name" value="Ribosomal_uL10"/>
</dbReference>
<dbReference type="Pfam" id="PF00466">
    <property type="entry name" value="Ribosomal_L10"/>
    <property type="match status" value="1"/>
</dbReference>
<dbReference type="Gene3D" id="3.30.70.1730">
    <property type="match status" value="1"/>
</dbReference>
<dbReference type="InterPro" id="IPR043141">
    <property type="entry name" value="Ribosomal_uL10-like_sf"/>
</dbReference>
<organism evidence="7 8">
    <name type="scientific">Anaeromyxobacter oryzae</name>
    <dbReference type="NCBI Taxonomy" id="2918170"/>
    <lineage>
        <taxon>Bacteria</taxon>
        <taxon>Pseudomonadati</taxon>
        <taxon>Myxococcota</taxon>
        <taxon>Myxococcia</taxon>
        <taxon>Myxococcales</taxon>
        <taxon>Cystobacterineae</taxon>
        <taxon>Anaeromyxobacteraceae</taxon>
        <taxon>Anaeromyxobacter</taxon>
    </lineage>
</organism>
<dbReference type="NCBIfam" id="NF000955">
    <property type="entry name" value="PRK00099.1-1"/>
    <property type="match status" value="1"/>
</dbReference>
<evidence type="ECO:0000256" key="4">
    <source>
        <dbReference type="ARBA" id="ARBA00023274"/>
    </source>
</evidence>
<evidence type="ECO:0000256" key="6">
    <source>
        <dbReference type="HAMAP-Rule" id="MF_00362"/>
    </source>
</evidence>
<dbReference type="Gene3D" id="6.10.250.290">
    <property type="match status" value="1"/>
</dbReference>
<dbReference type="RefSeq" id="WP_248356377.1">
    <property type="nucleotide sequence ID" value="NZ_AP025591.1"/>
</dbReference>
<comment type="function">
    <text evidence="1 6">Forms part of the ribosomal stalk, playing a central role in the interaction of the ribosome with GTP-bound translation factors.</text>
</comment>
<dbReference type="HAMAP" id="MF_00362">
    <property type="entry name" value="Ribosomal_uL10"/>
    <property type="match status" value="1"/>
</dbReference>
<keyword evidence="4 6" id="KW-0687">Ribonucleoprotein</keyword>
<proteinExistence type="inferred from homology"/>
<evidence type="ECO:0000256" key="2">
    <source>
        <dbReference type="ARBA" id="ARBA00008889"/>
    </source>
</evidence>
<keyword evidence="8" id="KW-1185">Reference proteome</keyword>
<comment type="similarity">
    <text evidence="2 6">Belongs to the universal ribosomal protein uL10 family.</text>
</comment>
<evidence type="ECO:0000256" key="3">
    <source>
        <dbReference type="ARBA" id="ARBA00022980"/>
    </source>
</evidence>
<dbReference type="PANTHER" id="PTHR11560">
    <property type="entry name" value="39S RIBOSOMAL PROTEIN L10, MITOCHONDRIAL"/>
    <property type="match status" value="1"/>
</dbReference>
<protein>
    <recommendedName>
        <fullName evidence="5 6">Large ribosomal subunit protein uL10</fullName>
    </recommendedName>
</protein>
<dbReference type="InterPro" id="IPR047865">
    <property type="entry name" value="Ribosomal_uL10_bac_type"/>
</dbReference>
<keyword evidence="3 6" id="KW-0689">Ribosomal protein</keyword>